<accession>A0ABT9D3E5</accession>
<evidence type="ECO:0000313" key="5">
    <source>
        <dbReference type="Proteomes" id="UP001170666"/>
    </source>
</evidence>
<dbReference type="Proteomes" id="UP001170666">
    <property type="component" value="Unassembled WGS sequence"/>
</dbReference>
<dbReference type="RefSeq" id="WP_304513001.1">
    <property type="nucleotide sequence ID" value="NZ_JAOSIT010000015.1"/>
</dbReference>
<evidence type="ECO:0000256" key="2">
    <source>
        <dbReference type="ARBA" id="ARBA00023274"/>
    </source>
</evidence>
<protein>
    <submittedName>
        <fullName evidence="4">US15 family ribosomal protein</fullName>
    </submittedName>
</protein>
<dbReference type="InterPro" id="IPR009068">
    <property type="entry name" value="uS15_NS1_RNA-bd_sf"/>
</dbReference>
<reference evidence="4 5" key="1">
    <citation type="journal article" date="2023" name="Int. J. Syst. Evol. Microbiol.">
        <title>The observation of taxonomic boundaries for the 16SrII and 16SrXXV phytoplasmas using genome-based delimitation.</title>
        <authorList>
            <person name="Rodrigues Jardim B."/>
            <person name="Tran-Nguyen L.T.T."/>
            <person name="Gambley C."/>
            <person name="Al-Sadi A.M."/>
            <person name="Al-Subhi A.M."/>
            <person name="Foissac X."/>
            <person name="Salar P."/>
            <person name="Cai H."/>
            <person name="Yang J.Y."/>
            <person name="Davis R."/>
            <person name="Jones L."/>
            <person name="Rodoni B."/>
            <person name="Constable F.E."/>
        </authorList>
    </citation>
    <scope>NUCLEOTIDE SEQUENCE [LARGE SCALE GENOMIC DNA]</scope>
    <source>
        <strain evidence="4">BAWM-BFA-CoWB</strain>
    </source>
</reference>
<name>A0ABT9D3E5_9MOLU</name>
<keyword evidence="1 3" id="KW-0689">Ribosomal protein</keyword>
<proteinExistence type="inferred from homology"/>
<comment type="caution">
    <text evidence="4">The sequence shown here is derived from an EMBL/GenBank/DDBJ whole genome shotgun (WGS) entry which is preliminary data.</text>
</comment>
<dbReference type="GO" id="GO:0005840">
    <property type="term" value="C:ribosome"/>
    <property type="evidence" value="ECO:0007669"/>
    <property type="project" value="UniProtKB-KW"/>
</dbReference>
<comment type="similarity">
    <text evidence="3">Belongs to the universal ribosomal protein uS15 family.</text>
</comment>
<dbReference type="Pfam" id="PF00312">
    <property type="entry name" value="Ribosomal_S15"/>
    <property type="match status" value="1"/>
</dbReference>
<dbReference type="SUPFAM" id="SSF47060">
    <property type="entry name" value="S15/NS1 RNA-binding domain"/>
    <property type="match status" value="1"/>
</dbReference>
<dbReference type="Gene3D" id="1.10.287.10">
    <property type="entry name" value="S15/NS1, RNA-binding"/>
    <property type="match status" value="1"/>
</dbReference>
<evidence type="ECO:0000256" key="3">
    <source>
        <dbReference type="RuleBase" id="RU003919"/>
    </source>
</evidence>
<dbReference type="InterPro" id="IPR000589">
    <property type="entry name" value="Ribosomal_uS15"/>
</dbReference>
<dbReference type="EMBL" id="JAOSIT010000015">
    <property type="protein sequence ID" value="MDO8057398.1"/>
    <property type="molecule type" value="Genomic_DNA"/>
</dbReference>
<evidence type="ECO:0000313" key="4">
    <source>
        <dbReference type="EMBL" id="MDO8057398.1"/>
    </source>
</evidence>
<gene>
    <name evidence="4" type="ORF">OC698_01665</name>
</gene>
<keyword evidence="2 3" id="KW-0687">Ribonucleoprotein</keyword>
<sequence>MALNKEQKRKILEQYDANLINTGSNKVQFNLLNVDIEILSCHVKKHPGDFQAKRSLMMKLNRLKIIKRNVFC</sequence>
<evidence type="ECO:0000256" key="1">
    <source>
        <dbReference type="ARBA" id="ARBA00022980"/>
    </source>
</evidence>
<keyword evidence="5" id="KW-1185">Reference proteome</keyword>
<organism evidence="4 5">
    <name type="scientific">Candidatus Phytoplasma gossypii</name>
    <dbReference type="NCBI Taxonomy" id="2982629"/>
    <lineage>
        <taxon>Bacteria</taxon>
        <taxon>Bacillati</taxon>
        <taxon>Mycoplasmatota</taxon>
        <taxon>Mollicutes</taxon>
        <taxon>Acholeplasmatales</taxon>
        <taxon>Acholeplasmataceae</taxon>
        <taxon>Candidatus Phytoplasma</taxon>
        <taxon>16SrII (Peanut WB group)</taxon>
    </lineage>
</organism>